<proteinExistence type="predicted"/>
<organism evidence="1 2">
    <name type="scientific">Nonomuraea fuscirosea</name>
    <dbReference type="NCBI Taxonomy" id="1291556"/>
    <lineage>
        <taxon>Bacteria</taxon>
        <taxon>Bacillati</taxon>
        <taxon>Actinomycetota</taxon>
        <taxon>Actinomycetes</taxon>
        <taxon>Streptosporangiales</taxon>
        <taxon>Streptosporangiaceae</taxon>
        <taxon>Nonomuraea</taxon>
    </lineage>
</organism>
<dbReference type="AlphaFoldDB" id="A0A2T0N855"/>
<name>A0A2T0N855_9ACTN</name>
<accession>A0A2T0N855</accession>
<sequence length="53" mass="6024">MLDKLIDRLIPTVKADAACTPRCVQISYDPNTGCYKMRCYNADCSYRTVTLCE</sequence>
<dbReference type="Proteomes" id="UP000238312">
    <property type="component" value="Unassembled WGS sequence"/>
</dbReference>
<gene>
    <name evidence="1" type="ORF">B0I32_103573</name>
</gene>
<keyword evidence="2" id="KW-1185">Reference proteome</keyword>
<dbReference type="EMBL" id="PVNG01000003">
    <property type="protein sequence ID" value="PRX68611.1"/>
    <property type="molecule type" value="Genomic_DNA"/>
</dbReference>
<evidence type="ECO:0000313" key="2">
    <source>
        <dbReference type="Proteomes" id="UP000238312"/>
    </source>
</evidence>
<comment type="caution">
    <text evidence="1">The sequence shown here is derived from an EMBL/GenBank/DDBJ whole genome shotgun (WGS) entry which is preliminary data.</text>
</comment>
<evidence type="ECO:0000313" key="1">
    <source>
        <dbReference type="EMBL" id="PRX68611.1"/>
    </source>
</evidence>
<protein>
    <submittedName>
        <fullName evidence="1">Uncharacterized protein</fullName>
    </submittedName>
</protein>
<dbReference type="RefSeq" id="WP_181307202.1">
    <property type="nucleotide sequence ID" value="NZ_JBFAIB010000003.1"/>
</dbReference>
<reference evidence="1 2" key="1">
    <citation type="submission" date="2018-03" db="EMBL/GenBank/DDBJ databases">
        <title>Genomic Encyclopedia of Type Strains, Phase III (KMG-III): the genomes of soil and plant-associated and newly described type strains.</title>
        <authorList>
            <person name="Whitman W."/>
        </authorList>
    </citation>
    <scope>NUCLEOTIDE SEQUENCE [LARGE SCALE GENOMIC DNA]</scope>
    <source>
        <strain evidence="1 2">CGMCC 4.7104</strain>
    </source>
</reference>